<feature type="domain" description="Grh/CP2 DB" evidence="6">
    <location>
        <begin position="1"/>
        <end position="232"/>
    </location>
</feature>
<evidence type="ECO:0000256" key="5">
    <source>
        <dbReference type="ARBA" id="ARBA00023242"/>
    </source>
</evidence>
<evidence type="ECO:0000256" key="4">
    <source>
        <dbReference type="ARBA" id="ARBA00023163"/>
    </source>
</evidence>
<dbReference type="EMBL" id="LSSM01000316">
    <property type="protein sequence ID" value="OMJ29326.1"/>
    <property type="molecule type" value="Genomic_DNA"/>
</dbReference>
<keyword evidence="5" id="KW-0539">Nucleus</keyword>
<dbReference type="Pfam" id="PF04516">
    <property type="entry name" value="CP2"/>
    <property type="match status" value="1"/>
</dbReference>
<evidence type="ECO:0000256" key="2">
    <source>
        <dbReference type="ARBA" id="ARBA00023015"/>
    </source>
</evidence>
<dbReference type="Pfam" id="PF25416">
    <property type="entry name" value="GRHL1_C"/>
    <property type="match status" value="1"/>
</dbReference>
<proteinExistence type="predicted"/>
<dbReference type="OrthoDB" id="7680836at2759"/>
<organism evidence="7 8">
    <name type="scientific">Smittium culicis</name>
    <dbReference type="NCBI Taxonomy" id="133412"/>
    <lineage>
        <taxon>Eukaryota</taxon>
        <taxon>Fungi</taxon>
        <taxon>Fungi incertae sedis</taxon>
        <taxon>Zoopagomycota</taxon>
        <taxon>Kickxellomycotina</taxon>
        <taxon>Harpellomycetes</taxon>
        <taxon>Harpellales</taxon>
        <taxon>Legeriomycetaceae</taxon>
        <taxon>Smittium</taxon>
    </lineage>
</organism>
<dbReference type="PROSITE" id="PS51968">
    <property type="entry name" value="GRH_CP2_DB"/>
    <property type="match status" value="1"/>
</dbReference>
<keyword evidence="3" id="KW-0238">DNA-binding</keyword>
<keyword evidence="2" id="KW-0805">Transcription regulation</keyword>
<accession>A0A1R1YRC0</accession>
<dbReference type="GO" id="GO:0000978">
    <property type="term" value="F:RNA polymerase II cis-regulatory region sequence-specific DNA binding"/>
    <property type="evidence" value="ECO:0007669"/>
    <property type="project" value="TreeGrafter"/>
</dbReference>
<comment type="caution">
    <text evidence="7">The sequence shown here is derived from an EMBL/GenBank/DDBJ whole genome shotgun (WGS) entry which is preliminary data.</text>
</comment>
<protein>
    <submittedName>
        <fullName evidence="7">Protein grainyhead</fullName>
    </submittedName>
</protein>
<dbReference type="PANTHER" id="PTHR11037:SF20">
    <property type="entry name" value="PROTEIN GRAINYHEAD"/>
    <property type="match status" value="1"/>
</dbReference>
<evidence type="ECO:0000313" key="7">
    <source>
        <dbReference type="EMBL" id="OMJ29326.1"/>
    </source>
</evidence>
<dbReference type="InterPro" id="IPR040167">
    <property type="entry name" value="TF_CP2-like"/>
</dbReference>
<evidence type="ECO:0000313" key="8">
    <source>
        <dbReference type="Proteomes" id="UP000187429"/>
    </source>
</evidence>
<reference evidence="8" key="1">
    <citation type="submission" date="2017-01" db="EMBL/GenBank/DDBJ databases">
        <authorList>
            <person name="Wang Y."/>
            <person name="White M."/>
            <person name="Kvist S."/>
            <person name="Moncalvo J.-M."/>
        </authorList>
    </citation>
    <scope>NUCLEOTIDE SEQUENCE [LARGE SCALE GENOMIC DNA]</scope>
    <source>
        <strain evidence="8">ID-206-W2</strain>
    </source>
</reference>
<dbReference type="InterPro" id="IPR007604">
    <property type="entry name" value="CP2"/>
</dbReference>
<gene>
    <name evidence="7" type="ORF">AYI69_g1178</name>
</gene>
<name>A0A1R1YRC0_9FUNG</name>
<evidence type="ECO:0000256" key="3">
    <source>
        <dbReference type="ARBA" id="ARBA00023125"/>
    </source>
</evidence>
<evidence type="ECO:0000259" key="6">
    <source>
        <dbReference type="PROSITE" id="PS51968"/>
    </source>
</evidence>
<dbReference type="PANTHER" id="PTHR11037">
    <property type="entry name" value="TRANSCRIPTION FACTOR CP2"/>
    <property type="match status" value="1"/>
</dbReference>
<sequence length="403" mass="46546">MIKVLLKTISLHHAKPTFSQAQGQNYNIEINSKLPLDLEHEISVVLTFSEEQQRRKVKQNWRFWLSQQQARNKAKAIELDLSKSFGVTKYAPDNRVDRITAIVNPRNGIRLSLKFNVLSTDFTQTKGVKGISMGLAIIIKPLSSINLEKECYYCQVKLFRDKGAERKNKDDLRQLEKIIKKASQRPNNKVNKDFKNSLPTVSRFTIFSYLDFTNEVVEYIENLFVDEVSLFSEVLYGNDIISNMPYLIDTNYNPRDSMNPPGLGKNISAISQPNQTITKVLTIYDKNNNPTEIVVEGFDPTYTAKRPAKIPVLCVYIKFPNQFRFRAIYLEDLTVKCLISHILSTLQNQITNLVFKGIYRVSKDGIQIIFDNTEVQHLRDETYMSLDVEIVQDTKDFYIKLSY</sequence>
<dbReference type="GO" id="GO:0001228">
    <property type="term" value="F:DNA-binding transcription activator activity, RNA polymerase II-specific"/>
    <property type="evidence" value="ECO:0007669"/>
    <property type="project" value="TreeGrafter"/>
</dbReference>
<evidence type="ECO:0000256" key="1">
    <source>
        <dbReference type="ARBA" id="ARBA00004123"/>
    </source>
</evidence>
<dbReference type="GO" id="GO:0005634">
    <property type="term" value="C:nucleus"/>
    <property type="evidence" value="ECO:0007669"/>
    <property type="project" value="UniProtKB-SubCell"/>
</dbReference>
<dbReference type="Proteomes" id="UP000187429">
    <property type="component" value="Unassembled WGS sequence"/>
</dbReference>
<dbReference type="InterPro" id="IPR057520">
    <property type="entry name" value="GRHL1/CP2_C"/>
</dbReference>
<comment type="subcellular location">
    <subcellularLocation>
        <location evidence="1">Nucleus</location>
    </subcellularLocation>
</comment>
<dbReference type="AlphaFoldDB" id="A0A1R1YRC0"/>
<keyword evidence="8" id="KW-1185">Reference proteome</keyword>
<keyword evidence="4" id="KW-0804">Transcription</keyword>